<dbReference type="AlphaFoldDB" id="A0A221VXQ0"/>
<dbReference type="RefSeq" id="WP_093939813.1">
    <property type="nucleotide sequence ID" value="NZ_CP022521.1"/>
</dbReference>
<keyword evidence="2" id="KW-0812">Transmembrane</keyword>
<dbReference type="OrthoDB" id="4427486at2"/>
<feature type="compositionally biased region" description="Acidic residues" evidence="1">
    <location>
        <begin position="75"/>
        <end position="90"/>
    </location>
</feature>
<accession>A0A221VXQ0</accession>
<evidence type="ECO:0000313" key="4">
    <source>
        <dbReference type="Proteomes" id="UP000204221"/>
    </source>
</evidence>
<keyword evidence="2" id="KW-1133">Transmembrane helix</keyword>
<dbReference type="EMBL" id="CP022521">
    <property type="protein sequence ID" value="ASO18031.1"/>
    <property type="molecule type" value="Genomic_DNA"/>
</dbReference>
<reference evidence="3 4" key="1">
    <citation type="submission" date="2017-07" db="EMBL/GenBank/DDBJ databases">
        <title>Complete genome sequence of Actinoalloteichus hoggarensis DSM 45943, type strain of Actinoalloteichus hoggarensis.</title>
        <authorList>
            <person name="Ruckert C."/>
            <person name="Nouioui I."/>
            <person name="Willmese J."/>
            <person name="van Wezel G."/>
            <person name="Klenk H.-P."/>
            <person name="Kalinowski J."/>
            <person name="Zotchev S.B."/>
        </authorList>
    </citation>
    <scope>NUCLEOTIDE SEQUENCE [LARGE SCALE GENOMIC DNA]</scope>
    <source>
        <strain evidence="3 4">DSM 45943</strain>
    </source>
</reference>
<proteinExistence type="predicted"/>
<dbReference type="Proteomes" id="UP000204221">
    <property type="component" value="Chromosome"/>
</dbReference>
<feature type="region of interest" description="Disordered" evidence="1">
    <location>
        <begin position="38"/>
        <end position="120"/>
    </location>
</feature>
<evidence type="ECO:0000313" key="3">
    <source>
        <dbReference type="EMBL" id="ASO18031.1"/>
    </source>
</evidence>
<dbReference type="InterPro" id="IPR027381">
    <property type="entry name" value="LytR/CpsA/Psr_C"/>
</dbReference>
<feature type="transmembrane region" description="Helical" evidence="2">
    <location>
        <begin position="12"/>
        <end position="35"/>
    </location>
</feature>
<gene>
    <name evidence="3" type="ORF">AHOG_01835</name>
</gene>
<dbReference type="Pfam" id="PF13399">
    <property type="entry name" value="LytR_C"/>
    <property type="match status" value="1"/>
</dbReference>
<feature type="compositionally biased region" description="Acidic residues" evidence="1">
    <location>
        <begin position="98"/>
        <end position="107"/>
    </location>
</feature>
<keyword evidence="2" id="KW-0472">Membrane</keyword>
<name>A0A221VXQ0_9PSEU</name>
<organism evidence="3 4">
    <name type="scientific">Actinoalloteichus hoggarensis</name>
    <dbReference type="NCBI Taxonomy" id="1470176"/>
    <lineage>
        <taxon>Bacteria</taxon>
        <taxon>Bacillati</taxon>
        <taxon>Actinomycetota</taxon>
        <taxon>Actinomycetes</taxon>
        <taxon>Pseudonocardiales</taxon>
        <taxon>Pseudonocardiaceae</taxon>
        <taxon>Actinoalloteichus</taxon>
    </lineage>
</organism>
<sequence>MSSVEPSGSARPLRGVAFGLFGLAAIALVIGVMSLTSGESSLAEQNSTTSVPAPPPDPSTDAADPSQGGVGGSGDDAEDGDSDAADDADGSGEGTDAGGDDGSDGGDAELGSPSTDTPLRIFNNSTIRGLAADAAEDFEGAGWEVAEVENYSAGIIETTTAYYRPGTAEEGAAGEIGSAFGIRVEPRFDGIADLGPGVILIVTNDYGSTEVDPK</sequence>
<dbReference type="KEGG" id="ahg:AHOG_01835"/>
<evidence type="ECO:0000256" key="1">
    <source>
        <dbReference type="SAM" id="MobiDB-lite"/>
    </source>
</evidence>
<dbReference type="Gene3D" id="3.30.70.2390">
    <property type="match status" value="1"/>
</dbReference>
<keyword evidence="4" id="KW-1185">Reference proteome</keyword>
<evidence type="ECO:0000256" key="2">
    <source>
        <dbReference type="SAM" id="Phobius"/>
    </source>
</evidence>
<protein>
    <submittedName>
        <fullName evidence="3">Uncharacterized protein</fullName>
    </submittedName>
</protein>